<dbReference type="Pfam" id="PF08205">
    <property type="entry name" value="C2-set_2"/>
    <property type="match status" value="1"/>
</dbReference>
<evidence type="ECO:0000256" key="2">
    <source>
        <dbReference type="SAM" id="MobiDB-lite"/>
    </source>
</evidence>
<dbReference type="Proteomes" id="UP000507470">
    <property type="component" value="Unassembled WGS sequence"/>
</dbReference>
<protein>
    <recommendedName>
        <fullName evidence="3">Ig-like domain-containing protein</fullName>
    </recommendedName>
</protein>
<evidence type="ECO:0000313" key="5">
    <source>
        <dbReference type="Proteomes" id="UP000507470"/>
    </source>
</evidence>
<dbReference type="PANTHER" id="PTHR45889">
    <property type="entry name" value="IG-LIKE DOMAIN-CONTAINING PROTEIN"/>
    <property type="match status" value="1"/>
</dbReference>
<reference evidence="4 5" key="1">
    <citation type="submission" date="2020-06" db="EMBL/GenBank/DDBJ databases">
        <authorList>
            <person name="Li R."/>
            <person name="Bekaert M."/>
        </authorList>
    </citation>
    <scope>NUCLEOTIDE SEQUENCE [LARGE SCALE GENOMIC DNA]</scope>
    <source>
        <strain evidence="5">wild</strain>
    </source>
</reference>
<dbReference type="OrthoDB" id="6158624at2759"/>
<dbReference type="PROSITE" id="PS50835">
    <property type="entry name" value="IG_LIKE"/>
    <property type="match status" value="2"/>
</dbReference>
<feature type="region of interest" description="Disordered" evidence="2">
    <location>
        <begin position="424"/>
        <end position="460"/>
    </location>
</feature>
<feature type="domain" description="Ig-like" evidence="3">
    <location>
        <begin position="263"/>
        <end position="359"/>
    </location>
</feature>
<dbReference type="EMBL" id="CACVKT020006924">
    <property type="protein sequence ID" value="CAC5404255.1"/>
    <property type="molecule type" value="Genomic_DNA"/>
</dbReference>
<keyword evidence="1" id="KW-1015">Disulfide bond</keyword>
<organism evidence="4 5">
    <name type="scientific">Mytilus coruscus</name>
    <name type="common">Sea mussel</name>
    <dbReference type="NCBI Taxonomy" id="42192"/>
    <lineage>
        <taxon>Eukaryota</taxon>
        <taxon>Metazoa</taxon>
        <taxon>Spiralia</taxon>
        <taxon>Lophotrochozoa</taxon>
        <taxon>Mollusca</taxon>
        <taxon>Bivalvia</taxon>
        <taxon>Autobranchia</taxon>
        <taxon>Pteriomorphia</taxon>
        <taxon>Mytilida</taxon>
        <taxon>Mytiloidea</taxon>
        <taxon>Mytilidae</taxon>
        <taxon>Mytilinae</taxon>
        <taxon>Mytilus</taxon>
    </lineage>
</organism>
<dbReference type="PANTHER" id="PTHR45889:SF8">
    <property type="entry name" value="IG-LIKE DOMAIN-CONTAINING PROTEIN"/>
    <property type="match status" value="1"/>
</dbReference>
<sequence length="471" mass="51381">MICSRISQQTCVNETGLQLDGIETINVQIQATPSEVILGQNSLQMRCSYTTVTGEFVTGANIQAKINGQFKTLATFYTPSVPLNATLSTDGKYLTNRVTLTNPTTLSTGSAIMQFSQIACEDMNEYMCGVSYAGSSGSTAATSGVTNISFKGNPEKPDSEPSYVPSAGIEEGNNVVFTCTGNVGKPQGKFRWVRYRRNSNGDTIQETPYESQNTTAVEMPGTCTFNGTSKLTLKMEQLDNNAVVRCQVIYQDVPHELYQQTNPINVDYSVRNVRVTKSPNISTFTEGAGPITLTCTSDGNPVVTNTGYTWYKESNTNVPLGTGPTYVINSVVVNETYNYICVAQNSFNGRTFNMNNSIHIQIDFTTTTYSTTMTKREVVFTTPKTSNTKTETVFTTPNTSSLKTETVFTTPNTSITKTETVFTTPNTSSSKTETVFTTPNTSSSKTETVFTTPNTSSSKTETFLPYQIHPV</sequence>
<dbReference type="InterPro" id="IPR013162">
    <property type="entry name" value="CD80_C2-set"/>
</dbReference>
<gene>
    <name evidence="4" type="ORF">MCOR_38065</name>
</gene>
<dbReference type="InterPro" id="IPR036179">
    <property type="entry name" value="Ig-like_dom_sf"/>
</dbReference>
<dbReference type="SUPFAM" id="SSF48726">
    <property type="entry name" value="Immunoglobulin"/>
    <property type="match status" value="2"/>
</dbReference>
<feature type="domain" description="Ig-like" evidence="3">
    <location>
        <begin position="157"/>
        <end position="248"/>
    </location>
</feature>
<accession>A0A6J8D850</accession>
<dbReference type="Gene3D" id="2.60.40.10">
    <property type="entry name" value="Immunoglobulins"/>
    <property type="match status" value="2"/>
</dbReference>
<dbReference type="AlphaFoldDB" id="A0A6J8D850"/>
<proteinExistence type="predicted"/>
<name>A0A6J8D850_MYTCO</name>
<evidence type="ECO:0000256" key="1">
    <source>
        <dbReference type="ARBA" id="ARBA00023157"/>
    </source>
</evidence>
<dbReference type="InterPro" id="IPR013783">
    <property type="entry name" value="Ig-like_fold"/>
</dbReference>
<evidence type="ECO:0000313" key="4">
    <source>
        <dbReference type="EMBL" id="CAC5404255.1"/>
    </source>
</evidence>
<dbReference type="InterPro" id="IPR007110">
    <property type="entry name" value="Ig-like_dom"/>
</dbReference>
<keyword evidence="5" id="KW-1185">Reference proteome</keyword>
<evidence type="ECO:0000259" key="3">
    <source>
        <dbReference type="PROSITE" id="PS50835"/>
    </source>
</evidence>